<accession>A0ABU2TZR9</accession>
<sequence length="64" mass="6885">MIEYAGSPQAQLLLQGLICVVIALISDARWGMRAVTAPQLVALARAGARFERDHLIERLAVVAA</sequence>
<evidence type="ECO:0000313" key="2">
    <source>
        <dbReference type="Proteomes" id="UP001183809"/>
    </source>
</evidence>
<gene>
    <name evidence="1" type="ORF">RM764_26300</name>
</gene>
<name>A0ABU2TZR9_9ACTN</name>
<keyword evidence="2" id="KW-1185">Reference proteome</keyword>
<dbReference type="EMBL" id="JAVREY010000037">
    <property type="protein sequence ID" value="MDT0466475.1"/>
    <property type="molecule type" value="Genomic_DNA"/>
</dbReference>
<comment type="caution">
    <text evidence="1">The sequence shown here is derived from an EMBL/GenBank/DDBJ whole genome shotgun (WGS) entry which is preliminary data.</text>
</comment>
<proteinExistence type="predicted"/>
<protein>
    <submittedName>
        <fullName evidence="1">Uncharacterized protein</fullName>
    </submittedName>
</protein>
<dbReference type="Proteomes" id="UP001183809">
    <property type="component" value="Unassembled WGS sequence"/>
</dbReference>
<reference evidence="2" key="1">
    <citation type="submission" date="2023-07" db="EMBL/GenBank/DDBJ databases">
        <title>30 novel species of actinomycetes from the DSMZ collection.</title>
        <authorList>
            <person name="Nouioui I."/>
        </authorList>
    </citation>
    <scope>NUCLEOTIDE SEQUENCE [LARGE SCALE GENOMIC DNA]</scope>
    <source>
        <strain evidence="2">DSM 41699</strain>
    </source>
</reference>
<organism evidence="1 2">
    <name type="scientific">Streptomyces gibsoniae</name>
    <dbReference type="NCBI Taxonomy" id="3075529"/>
    <lineage>
        <taxon>Bacteria</taxon>
        <taxon>Bacillati</taxon>
        <taxon>Actinomycetota</taxon>
        <taxon>Actinomycetes</taxon>
        <taxon>Kitasatosporales</taxon>
        <taxon>Streptomycetaceae</taxon>
        <taxon>Streptomyces</taxon>
    </lineage>
</organism>
<evidence type="ECO:0000313" key="1">
    <source>
        <dbReference type="EMBL" id="MDT0466475.1"/>
    </source>
</evidence>
<dbReference type="RefSeq" id="WP_311697935.1">
    <property type="nucleotide sequence ID" value="NZ_JAVREY010000037.1"/>
</dbReference>